<evidence type="ECO:0000313" key="1">
    <source>
        <dbReference type="EMBL" id="KAF7781466.1"/>
    </source>
</evidence>
<accession>A0A8T0C0N2</accession>
<name>A0A8T0C0N2_9GAMM</name>
<reference evidence="1 2" key="1">
    <citation type="journal article" date="2012" name="J. Bacteriol.">
        <title>Genome sequence of the cycloprodigiosin-producing bacterial strain Pseudoalteromonas rubra ATCC 29570(T).</title>
        <authorList>
            <person name="Xie B.B."/>
            <person name="Shu Y.L."/>
            <person name="Qin Q.L."/>
            <person name="Rong J.C."/>
            <person name="Zhang X.Y."/>
            <person name="Chen X.L."/>
            <person name="Zhou B.C."/>
            <person name="Zhang Y.Z."/>
        </authorList>
    </citation>
    <scope>NUCLEOTIDE SEQUENCE [LARGE SCALE GENOMIC DNA]</scope>
    <source>
        <strain evidence="1 2">DSM 6842</strain>
    </source>
</reference>
<proteinExistence type="predicted"/>
<dbReference type="EMBL" id="AHCD03000044">
    <property type="protein sequence ID" value="KAF7781466.1"/>
    <property type="molecule type" value="Genomic_DNA"/>
</dbReference>
<sequence>MTLRAMPGFMLLWQQPHILNDHTAFAVGTSLHWMHVL</sequence>
<organism evidence="1 2">
    <name type="scientific">Pseudoalteromonas rubra</name>
    <dbReference type="NCBI Taxonomy" id="43658"/>
    <lineage>
        <taxon>Bacteria</taxon>
        <taxon>Pseudomonadati</taxon>
        <taxon>Pseudomonadota</taxon>
        <taxon>Gammaproteobacteria</taxon>
        <taxon>Alteromonadales</taxon>
        <taxon>Pseudoalteromonadaceae</taxon>
        <taxon>Pseudoalteromonas</taxon>
    </lineage>
</organism>
<dbReference type="Proteomes" id="UP000016480">
    <property type="component" value="Unassembled WGS sequence"/>
</dbReference>
<dbReference type="AlphaFoldDB" id="A0A8T0C0N2"/>
<evidence type="ECO:0000313" key="2">
    <source>
        <dbReference type="Proteomes" id="UP000016480"/>
    </source>
</evidence>
<protein>
    <submittedName>
        <fullName evidence="1">Uncharacterized protein</fullName>
    </submittedName>
</protein>
<comment type="caution">
    <text evidence="1">The sequence shown here is derived from an EMBL/GenBank/DDBJ whole genome shotgun (WGS) entry which is preliminary data.</text>
</comment>
<gene>
    <name evidence="1" type="ORF">PRUB_b0694</name>
</gene>